<protein>
    <submittedName>
        <fullName evidence="1">Uncharacterized protein</fullName>
    </submittedName>
</protein>
<dbReference type="Proteomes" id="UP000004322">
    <property type="component" value="Unassembled WGS sequence"/>
</dbReference>
<dbReference type="STRING" id="873449.STRCR_0132"/>
<comment type="caution">
    <text evidence="1">The sequence shown here is derived from an EMBL/GenBank/DDBJ whole genome shotgun (WGS) entry which is preliminary data.</text>
</comment>
<dbReference type="EMBL" id="AEUV02000002">
    <property type="protein sequence ID" value="EHI75174.1"/>
    <property type="molecule type" value="Genomic_DNA"/>
</dbReference>
<evidence type="ECO:0000313" key="2">
    <source>
        <dbReference type="Proteomes" id="UP000004322"/>
    </source>
</evidence>
<proteinExistence type="predicted"/>
<gene>
    <name evidence="1" type="ORF">STRCR_0132</name>
</gene>
<dbReference type="AlphaFoldDB" id="G5JN95"/>
<sequence>MKKKLTVSILIVTILLGAISMTALVMRNSKQSSHSVSHSSSSHKQESYKKTIELDQVYEYTIHEINCYFILKSDGSYIYIEDKAGIYENEADLGEKENEEESVIYPSVNYTIGTYTSNGKNYTTTLKNSTILYFKNVINFKSGRYFEKESKKLDIQNSLKISSKGYIDQNSDLIKLRKSNYFIPDSEKQFLDQYTYDPSTKDDR</sequence>
<evidence type="ECO:0000313" key="1">
    <source>
        <dbReference type="EMBL" id="EHI75174.1"/>
    </source>
</evidence>
<name>G5JN95_STRCG</name>
<reference evidence="1" key="1">
    <citation type="submission" date="2011-07" db="EMBL/GenBank/DDBJ databases">
        <authorList>
            <person name="Stanhope M.J."/>
            <person name="Durkin A.S."/>
            <person name="Hostetler J."/>
            <person name="Kim M."/>
            <person name="Radune D."/>
            <person name="Singh I."/>
            <person name="Town C.D."/>
        </authorList>
    </citation>
    <scope>NUCLEOTIDE SEQUENCE [LARGE SCALE GENOMIC DNA]</scope>
    <source>
        <strain evidence="1">HS-6</strain>
    </source>
</reference>
<dbReference type="RefSeq" id="WP_004229296.1">
    <property type="nucleotide sequence ID" value="NZ_AEUV02000002.1"/>
</dbReference>
<organism evidence="1 2">
    <name type="scientific">Streptococcus criceti HS-6</name>
    <dbReference type="NCBI Taxonomy" id="873449"/>
    <lineage>
        <taxon>Bacteria</taxon>
        <taxon>Bacillati</taxon>
        <taxon>Bacillota</taxon>
        <taxon>Bacilli</taxon>
        <taxon>Lactobacillales</taxon>
        <taxon>Streptococcaceae</taxon>
        <taxon>Streptococcus</taxon>
    </lineage>
</organism>
<accession>G5JN95</accession>
<keyword evidence="2" id="KW-1185">Reference proteome</keyword>